<name>A0A3D8L7I5_9BACT</name>
<feature type="transmembrane region" description="Helical" evidence="2">
    <location>
        <begin position="108"/>
        <end position="131"/>
    </location>
</feature>
<dbReference type="InterPro" id="IPR010559">
    <property type="entry name" value="Sig_transdc_His_kin_internal"/>
</dbReference>
<keyword evidence="2" id="KW-0472">Membrane</keyword>
<organism evidence="4 5">
    <name type="scientific">Pontibacter diazotrophicus</name>
    <dbReference type="NCBI Taxonomy" id="1400979"/>
    <lineage>
        <taxon>Bacteria</taxon>
        <taxon>Pseudomonadati</taxon>
        <taxon>Bacteroidota</taxon>
        <taxon>Cytophagia</taxon>
        <taxon>Cytophagales</taxon>
        <taxon>Hymenobacteraceae</taxon>
        <taxon>Pontibacter</taxon>
    </lineage>
</organism>
<keyword evidence="2" id="KW-0812">Transmembrane</keyword>
<feature type="domain" description="Signal transduction histidine kinase internal region" evidence="3">
    <location>
        <begin position="211"/>
        <end position="286"/>
    </location>
</feature>
<dbReference type="EMBL" id="QRGR01000025">
    <property type="protein sequence ID" value="RDV13370.1"/>
    <property type="molecule type" value="Genomic_DNA"/>
</dbReference>
<feature type="coiled-coil region" evidence="1">
    <location>
        <begin position="184"/>
        <end position="218"/>
    </location>
</feature>
<dbReference type="PANTHER" id="PTHR34220:SF7">
    <property type="entry name" value="SENSOR HISTIDINE KINASE YPDA"/>
    <property type="match status" value="1"/>
</dbReference>
<gene>
    <name evidence="4" type="ORF">DXT99_20340</name>
</gene>
<protein>
    <recommendedName>
        <fullName evidence="3">Signal transduction histidine kinase internal region domain-containing protein</fullName>
    </recommendedName>
</protein>
<dbReference type="OrthoDB" id="9792992at2"/>
<dbReference type="Proteomes" id="UP000256708">
    <property type="component" value="Unassembled WGS sequence"/>
</dbReference>
<evidence type="ECO:0000256" key="2">
    <source>
        <dbReference type="SAM" id="Phobius"/>
    </source>
</evidence>
<keyword evidence="1" id="KW-0175">Coiled coil</keyword>
<dbReference type="Pfam" id="PF06580">
    <property type="entry name" value="His_kinase"/>
    <property type="match status" value="1"/>
</dbReference>
<comment type="caution">
    <text evidence="4">The sequence shown here is derived from an EMBL/GenBank/DDBJ whole genome shotgun (WGS) entry which is preliminary data.</text>
</comment>
<proteinExistence type="predicted"/>
<sequence length="396" mass="45952">MFQAVPFHIHTQTHVLRKGNSQAKHPGLLVTSLKISQKFKCIVALLQKYRYHIIGWLAFITYEVSAVGIVSGSFGTVGDYTVHYILNIVYFYLHAHFFLPLALRRRHLVLLALPGTLVFEYFLYVSAVYSVEFLGINYFGLELSRPLELDLTYAIRSLWRCLYLLGLSTAYYLLITLRREQGRREELEKQKLRDIIERQRVEKELTESQNAYLRAQINPHLLFNTLSFVYSNVQDVSPKASEGIMLLSEVMHYALGPVHEDGKTDLYREVEQVKKYIALNQLRFSKPLQLQTVFEGGFSQHRLPPLLLLTFIENMFKHGILNDPAHPATVSIKCTDSTLHLSTRNKKRSSFLQKGFGIGIQNVESRLRKFFREEDFSLHIQEDELYYETNLRIALS</sequence>
<dbReference type="InterPro" id="IPR050640">
    <property type="entry name" value="Bact_2-comp_sensor_kinase"/>
</dbReference>
<dbReference type="GO" id="GO:0000155">
    <property type="term" value="F:phosphorelay sensor kinase activity"/>
    <property type="evidence" value="ECO:0007669"/>
    <property type="project" value="InterPro"/>
</dbReference>
<evidence type="ECO:0000256" key="1">
    <source>
        <dbReference type="SAM" id="Coils"/>
    </source>
</evidence>
<evidence type="ECO:0000313" key="5">
    <source>
        <dbReference type="Proteomes" id="UP000256708"/>
    </source>
</evidence>
<evidence type="ECO:0000313" key="4">
    <source>
        <dbReference type="EMBL" id="RDV13370.1"/>
    </source>
</evidence>
<keyword evidence="5" id="KW-1185">Reference proteome</keyword>
<feature type="transmembrane region" description="Helical" evidence="2">
    <location>
        <begin position="80"/>
        <end position="101"/>
    </location>
</feature>
<feature type="transmembrane region" description="Helical" evidence="2">
    <location>
        <begin position="53"/>
        <end position="74"/>
    </location>
</feature>
<keyword evidence="2" id="KW-1133">Transmembrane helix</keyword>
<dbReference type="AlphaFoldDB" id="A0A3D8L7I5"/>
<accession>A0A3D8L7I5</accession>
<feature type="transmembrane region" description="Helical" evidence="2">
    <location>
        <begin position="151"/>
        <end position="174"/>
    </location>
</feature>
<dbReference type="PANTHER" id="PTHR34220">
    <property type="entry name" value="SENSOR HISTIDINE KINASE YPDA"/>
    <property type="match status" value="1"/>
</dbReference>
<reference evidence="5" key="1">
    <citation type="submission" date="2018-08" db="EMBL/GenBank/DDBJ databases">
        <authorList>
            <person name="Liu Z.-W."/>
            <person name="Du Z.-J."/>
        </authorList>
    </citation>
    <scope>NUCLEOTIDE SEQUENCE [LARGE SCALE GENOMIC DNA]</scope>
    <source>
        <strain evidence="5">H4X</strain>
    </source>
</reference>
<evidence type="ECO:0000259" key="3">
    <source>
        <dbReference type="Pfam" id="PF06580"/>
    </source>
</evidence>
<dbReference type="GO" id="GO:0016020">
    <property type="term" value="C:membrane"/>
    <property type="evidence" value="ECO:0007669"/>
    <property type="project" value="InterPro"/>
</dbReference>